<dbReference type="Gene3D" id="3.40.50.12580">
    <property type="match status" value="1"/>
</dbReference>
<organism evidence="1 2">
    <name type="scientific">Vibrio tetraodonis subsp. pristinus</name>
    <dbReference type="NCBI Taxonomy" id="2695891"/>
    <lineage>
        <taxon>Bacteria</taxon>
        <taxon>Pseudomonadati</taxon>
        <taxon>Pseudomonadota</taxon>
        <taxon>Gammaproteobacteria</taxon>
        <taxon>Vibrionales</taxon>
        <taxon>Vibrionaceae</taxon>
        <taxon>Vibrio</taxon>
    </lineage>
</organism>
<evidence type="ECO:0000313" key="1">
    <source>
        <dbReference type="EMBL" id="MYM60752.1"/>
    </source>
</evidence>
<dbReference type="AlphaFoldDB" id="A0A6L8M4L4"/>
<accession>A0A6L8M4L4</accession>
<reference evidence="1 2" key="1">
    <citation type="submission" date="2020-01" db="EMBL/GenBank/DDBJ databases">
        <title>Draft Genome Sequence of Vibrio sp. strain OCN044, Isolated from a Healthy Coral at Palmyra Atoll.</title>
        <authorList>
            <person name="Videau P."/>
            <person name="Loughran R."/>
            <person name="Esquivel A."/>
            <person name="Deadmond M."/>
            <person name="Paddock B.E."/>
            <person name="Saw J.H."/>
            <person name="Ushijima B."/>
        </authorList>
    </citation>
    <scope>NUCLEOTIDE SEQUENCE [LARGE SCALE GENOMIC DNA]</scope>
    <source>
        <strain evidence="1 2">OCN044</strain>
    </source>
</reference>
<dbReference type="InterPro" id="IPR043148">
    <property type="entry name" value="TagF_C"/>
</dbReference>
<name>A0A6L8M4L4_9VIBR</name>
<sequence>MKNESLLIPIFMGMSYRNIITSGVIDEVEDNYDVTYITFKDSQIDYILRNKNKKVVSFKIGIFQKILRKIFLPLEKLQLYSFYQKHKTKTLDKYIKRDRQLFLFFLYFNLSKILGKFYGKYDFFSSHYPLFLPRKIRSLIALSNYILVLSSDDPIDKAILKTAYNKSTYSTLLIHSWDNLPARGFFSASPNRVLVWNEVMKQQAVELHGISSDSISIIGVPQFFGYKKFADMVDRKFFYETYGLEKGYKVITYTCSASRVFPDEPLFIEYLIDIMRNEDVYIIIRLHPTERISQYISFFSGIEKVIIDEPSGNFAAKVNDKISDSKEDIYKFISLMKYSDVVINLASTISLDAIIFDSPVICIAFNIDSSISKSSWNNAKEWYKSTHYDFIVKSGAISIVTDKKQLYECISRHIENPDFGHKQRCDLSRFFCNYDFNVKHKLVNSLHD</sequence>
<dbReference type="SUPFAM" id="SSF53756">
    <property type="entry name" value="UDP-Glycosyltransferase/glycogen phosphorylase"/>
    <property type="match status" value="1"/>
</dbReference>
<dbReference type="EMBL" id="WWEU01000006">
    <property type="protein sequence ID" value="MYM60752.1"/>
    <property type="molecule type" value="Genomic_DNA"/>
</dbReference>
<protein>
    <submittedName>
        <fullName evidence="1">Uncharacterized protein</fullName>
    </submittedName>
</protein>
<gene>
    <name evidence="1" type="ORF">GTG28_16100</name>
</gene>
<comment type="caution">
    <text evidence="1">The sequence shown here is derived from an EMBL/GenBank/DDBJ whole genome shotgun (WGS) entry which is preliminary data.</text>
</comment>
<evidence type="ECO:0000313" key="2">
    <source>
        <dbReference type="Proteomes" id="UP000478571"/>
    </source>
</evidence>
<dbReference type="Proteomes" id="UP000478571">
    <property type="component" value="Unassembled WGS sequence"/>
</dbReference>
<dbReference type="RefSeq" id="WP_160931659.1">
    <property type="nucleotide sequence ID" value="NZ_WWEU01000006.1"/>
</dbReference>
<keyword evidence="2" id="KW-1185">Reference proteome</keyword>
<proteinExistence type="predicted"/>